<organism evidence="2 3">
    <name type="scientific">Hyalangium minutum</name>
    <dbReference type="NCBI Taxonomy" id="394096"/>
    <lineage>
        <taxon>Bacteria</taxon>
        <taxon>Pseudomonadati</taxon>
        <taxon>Myxococcota</taxon>
        <taxon>Myxococcia</taxon>
        <taxon>Myxococcales</taxon>
        <taxon>Cystobacterineae</taxon>
        <taxon>Archangiaceae</taxon>
        <taxon>Hyalangium</taxon>
    </lineage>
</organism>
<reference evidence="2 3" key="1">
    <citation type="submission" date="2014-04" db="EMBL/GenBank/DDBJ databases">
        <title>Genome assembly of Hyalangium minutum DSM 14724.</title>
        <authorList>
            <person name="Sharma G."/>
            <person name="Subramanian S."/>
        </authorList>
    </citation>
    <scope>NUCLEOTIDE SEQUENCE [LARGE SCALE GENOMIC DNA]</scope>
    <source>
        <strain evidence="2 3">DSM 14724</strain>
    </source>
</reference>
<keyword evidence="3" id="KW-1185">Reference proteome</keyword>
<dbReference type="Pfam" id="PF12680">
    <property type="entry name" value="SnoaL_2"/>
    <property type="match status" value="1"/>
</dbReference>
<evidence type="ECO:0000313" key="2">
    <source>
        <dbReference type="EMBL" id="KFE63734.1"/>
    </source>
</evidence>
<protein>
    <recommendedName>
        <fullName evidence="1">SnoaL-like domain-containing protein</fullName>
    </recommendedName>
</protein>
<dbReference type="Gene3D" id="3.10.450.50">
    <property type="match status" value="1"/>
</dbReference>
<dbReference type="RefSeq" id="WP_044195513.1">
    <property type="nucleotide sequence ID" value="NZ_JMCB01000016.1"/>
</dbReference>
<dbReference type="SUPFAM" id="SSF54427">
    <property type="entry name" value="NTF2-like"/>
    <property type="match status" value="1"/>
</dbReference>
<proteinExistence type="predicted"/>
<dbReference type="InterPro" id="IPR032710">
    <property type="entry name" value="NTF2-like_dom_sf"/>
</dbReference>
<feature type="domain" description="SnoaL-like" evidence="1">
    <location>
        <begin position="8"/>
        <end position="123"/>
    </location>
</feature>
<sequence length="157" mass="17382">MAAPSTAEGLLRALEQKDPEGFLSFLADDVEMYAEDDEQPVRGKESLRRLFQGAMAAMDAVKLEPRELVQDARHAAVLADTRVRFGRDLPLPDGSSLPLAGKALAGRVALFLDLDANGKVTRMYRMRDRLNALRQLGISPAEMERLRSSLEPMLHAH</sequence>
<name>A0A085W7S1_9BACT</name>
<dbReference type="EMBL" id="JMCB01000016">
    <property type="protein sequence ID" value="KFE63734.1"/>
    <property type="molecule type" value="Genomic_DNA"/>
</dbReference>
<dbReference type="STRING" id="394096.DB31_2502"/>
<comment type="caution">
    <text evidence="2">The sequence shown here is derived from an EMBL/GenBank/DDBJ whole genome shotgun (WGS) entry which is preliminary data.</text>
</comment>
<evidence type="ECO:0000259" key="1">
    <source>
        <dbReference type="Pfam" id="PF12680"/>
    </source>
</evidence>
<dbReference type="Proteomes" id="UP000028725">
    <property type="component" value="Unassembled WGS sequence"/>
</dbReference>
<dbReference type="AlphaFoldDB" id="A0A085W7S1"/>
<accession>A0A085W7S1</accession>
<gene>
    <name evidence="2" type="ORF">DB31_2502</name>
</gene>
<dbReference type="InterPro" id="IPR037401">
    <property type="entry name" value="SnoaL-like"/>
</dbReference>
<evidence type="ECO:0000313" key="3">
    <source>
        <dbReference type="Proteomes" id="UP000028725"/>
    </source>
</evidence>